<dbReference type="PANTHER" id="PTHR33594:SF1">
    <property type="entry name" value="HD_PDEASE DOMAIN-CONTAINING PROTEIN"/>
    <property type="match status" value="1"/>
</dbReference>
<dbReference type="SUPFAM" id="SSF109604">
    <property type="entry name" value="HD-domain/PDEase-like"/>
    <property type="match status" value="1"/>
</dbReference>
<dbReference type="OMA" id="GMRWFVP"/>
<evidence type="ECO:0008006" key="3">
    <source>
        <dbReference type="Google" id="ProtNLM"/>
    </source>
</evidence>
<gene>
    <name evidence="1" type="ORF">ABL78_3104</name>
</gene>
<name>A0A0N1I587_LEPSE</name>
<dbReference type="EMBL" id="LJSK01000073">
    <property type="protein sequence ID" value="KPI87805.1"/>
    <property type="molecule type" value="Genomic_DNA"/>
</dbReference>
<evidence type="ECO:0000313" key="1">
    <source>
        <dbReference type="EMBL" id="KPI87805.1"/>
    </source>
</evidence>
<proteinExistence type="predicted"/>
<sequence length="308" mass="34364">MDPVHYDVWCRCTAFVSRVCAGRDPSHGLAHMRKVTEQAILLYLMGTTASTTHAERAGMLYRIILVGMLHDVADHKYDNDGTLFQQVEAFVEAEAAMLLTLVSKRDSEVFYTPLPCSASAGDGVDQVKRLLLAALDAISYSKENKRGMRWFVPMLSCGPEETSSSLAEGSSSTSTSSWVAVRDYVSDSDKLEAIGEEGLRRCYEFTCARYRAAAVAIKATPSSQARDATSVTLLERHVERLMLKDVVEHFHEKLKRLLPEFIVTKTGKYLGTPRDVEMAALLVEWEAHGPPPVTVYWRNVACEYVMEE</sequence>
<comment type="caution">
    <text evidence="1">The sequence shown here is derived from an EMBL/GenBank/DDBJ whole genome shotgun (WGS) entry which is preliminary data.</text>
</comment>
<protein>
    <recommendedName>
        <fullName evidence="3">HD domain-containing protein</fullName>
    </recommendedName>
</protein>
<dbReference type="Gene3D" id="1.10.472.50">
    <property type="entry name" value="HD-domain/PDEase-like"/>
    <property type="match status" value="1"/>
</dbReference>
<organism evidence="1 2">
    <name type="scientific">Leptomonas seymouri</name>
    <dbReference type="NCBI Taxonomy" id="5684"/>
    <lineage>
        <taxon>Eukaryota</taxon>
        <taxon>Discoba</taxon>
        <taxon>Euglenozoa</taxon>
        <taxon>Kinetoplastea</taxon>
        <taxon>Metakinetoplastina</taxon>
        <taxon>Trypanosomatida</taxon>
        <taxon>Trypanosomatidae</taxon>
        <taxon>Leishmaniinae</taxon>
        <taxon>Leptomonas</taxon>
    </lineage>
</organism>
<dbReference type="PANTHER" id="PTHR33594">
    <property type="entry name" value="SUPERFAMILY HYDROLASE, PUTATIVE (AFU_ORTHOLOGUE AFUA_1G03035)-RELATED"/>
    <property type="match status" value="1"/>
</dbReference>
<dbReference type="Gene3D" id="1.20.58.1910">
    <property type="match status" value="1"/>
</dbReference>
<reference evidence="1 2" key="1">
    <citation type="journal article" date="2015" name="PLoS Pathog.">
        <title>Leptomonas seymouri: Adaptations to the Dixenous Life Cycle Analyzed by Genome Sequencing, Transcriptome Profiling and Co-infection with Leishmania donovani.</title>
        <authorList>
            <person name="Kraeva N."/>
            <person name="Butenko A."/>
            <person name="Hlavacova J."/>
            <person name="Kostygov A."/>
            <person name="Myskova J."/>
            <person name="Grybchuk D."/>
            <person name="Lestinova T."/>
            <person name="Votypka J."/>
            <person name="Volf P."/>
            <person name="Opperdoes F."/>
            <person name="Flegontov P."/>
            <person name="Lukes J."/>
            <person name="Yurchenko V."/>
        </authorList>
    </citation>
    <scope>NUCLEOTIDE SEQUENCE [LARGE SCALE GENOMIC DNA]</scope>
    <source>
        <strain evidence="1 2">ATCC 30220</strain>
    </source>
</reference>
<dbReference type="VEuPathDB" id="TriTrypDB:Lsey_0073_0160"/>
<evidence type="ECO:0000313" key="2">
    <source>
        <dbReference type="Proteomes" id="UP000038009"/>
    </source>
</evidence>
<dbReference type="Proteomes" id="UP000038009">
    <property type="component" value="Unassembled WGS sequence"/>
</dbReference>
<dbReference type="OrthoDB" id="16547at2759"/>
<keyword evidence="2" id="KW-1185">Reference proteome</keyword>
<dbReference type="AlphaFoldDB" id="A0A0N1I587"/>
<accession>A0A0N1I587</accession>